<proteinExistence type="predicted"/>
<dbReference type="FunCoup" id="A0A6P7Y7Y5">
    <property type="interactions" value="43"/>
</dbReference>
<dbReference type="GeneID" id="115470091"/>
<accession>A0A6P7Y7Y5</accession>
<dbReference type="KEGG" id="muo:115470091"/>
<dbReference type="CTD" id="54777"/>
<dbReference type="PANTHER" id="PTHR15977:SF15">
    <property type="entry name" value="CILIA- AND FLAGELLA-ASSOCIATED PROTEIN 46"/>
    <property type="match status" value="1"/>
</dbReference>
<dbReference type="InterPro" id="IPR057466">
    <property type="entry name" value="CFAP46_TPR"/>
</dbReference>
<keyword evidence="3" id="KW-0282">Flagellum</keyword>
<dbReference type="InParanoid" id="A0A6P7Y7Y5"/>
<feature type="compositionally biased region" description="Basic residues" evidence="1">
    <location>
        <begin position="1292"/>
        <end position="1302"/>
    </location>
</feature>
<dbReference type="GO" id="GO:0035082">
    <property type="term" value="P:axoneme assembly"/>
    <property type="evidence" value="ECO:0007669"/>
    <property type="project" value="InterPro"/>
</dbReference>
<evidence type="ECO:0000313" key="2">
    <source>
        <dbReference type="Proteomes" id="UP000515156"/>
    </source>
</evidence>
<keyword evidence="3" id="KW-0969">Cilium</keyword>
<feature type="compositionally biased region" description="Basic and acidic residues" evidence="1">
    <location>
        <begin position="2402"/>
        <end position="2417"/>
    </location>
</feature>
<keyword evidence="2" id="KW-1185">Reference proteome</keyword>
<protein>
    <submittedName>
        <fullName evidence="3">Cilia- and flagella-associated protein 46</fullName>
    </submittedName>
</protein>
<dbReference type="Proteomes" id="UP000515156">
    <property type="component" value="Chromosome 5"/>
</dbReference>
<dbReference type="InterPro" id="IPR039586">
    <property type="entry name" value="CFAP46"/>
</dbReference>
<dbReference type="Pfam" id="PF25439">
    <property type="entry name" value="TPR_CFAP46_N"/>
    <property type="match status" value="1"/>
</dbReference>
<reference evidence="3" key="1">
    <citation type="submission" date="2025-08" db="UniProtKB">
        <authorList>
            <consortium name="RefSeq"/>
        </authorList>
    </citation>
    <scope>IDENTIFICATION</scope>
</reference>
<dbReference type="OrthoDB" id="68437at2759"/>
<name>A0A6P7Y7Y5_9AMPH</name>
<sequence>MDTVIKQHLSVAQHDQDVQALKIAYDMMKAAEINKSAVDKFESFSSDLYVLCAEQALQLGNMEIVKDCLDMYFKGKHIPNQFLGRAYLCEGQLYNDQSSANMEIFEKSLMFFLKAIEFAKPQPRYHFLIYNSSVLYWQSARPFLRPQCRYLLIPSLTQILKALEEIEEEDHDWRATLMIEFLECLLDAGKLKEASDYAINSAQYIKLLAADKYPKFFSVMVQHKLIDMIDAAKETEESPILTVIYNIQRMKWYLDSSEPVKECSDQLHDIYKLLTYQDSKEFLNIAFSERVSLLLDLTHLSLELNCTEIAFACIGDLKNAKITDPSKLIEIECLECLHEVQKLGSKISSYTKSSVESQLKVIRRLDIALQNAVQVGDPSIIQMVCVSQWNLCLPLLQHNLRKHLRKPLQSIAEILEKIDSLLFLLRCQVHMEIAQMEEDEERLEVAMKHFKKAMSLDQNGQYQEHLKMAFHRLHLQINLYKKPESPEDQAILLIEQAKKGIQNESVRKTRPLLVKAGLALAPDEFQIVLDSENEDKVSAGKDYKGPLSHLCLKALHHLKCVEKTDGHLKRSDHKKDRERVYLWAELAKVARKQMVWDVCRAACRFCVLYDDGQWKMQSSDHSPRKQQRKSVVASDFRVVQDFQPFGYERDLLRILAEIRFINAEATIHLLRSEGAQLNERAVLPEDKSRHSAEYVPKYTEQDPEWIIYSNWIKQLSQYATANFERTAELSVELNEAWITHNAIVYVLNYNRHLIAAGRQKELVHTLQILFNAVEKTGPMENTVLVVLLCNALAQGLMYTWIPSSASKHLEAEPQTEKGKKRKSTPKGSEKTTALAVLSVDPSGLSDVKMALEVCEYALDLINGKISEVVPIAVQQQIIATWVKAKQLCQQQIGHKLLIDDEQTSDGQNLMNRILVAVEMHACNGLGFMDFTVPSLAQLVKMASECNWSDPLVELQTLTRLTNFAYKSHDHDLVMICSQKALQLDIAKKPLKMKKQEMHTYTMVKEMLSTAACIQGQSIMEHMTAKKLLLTTALNAFEMSARYGGEAGSRQLVILAAKHFWNACASLLGSPEHRKTLRQSIVSILKAVVSTYSKNMQESENDVSSLHLWPTKDVYINDVTTEYLSTDAVSGDEDIKLIAALYELLFQIHADENNWEKGLMVLDEAIQVLPRTKHRLVIFKHRVLVKARLGQNFIMDIQKFKDESEDTVSYMWRKVALTSRDTMEQLLCYKNAIEALQKPENEWQKAEYLMELAIWLYCNQFPINNALNLLDWAVDILLQMNLLKIADEDGKATKGRSKLGHKSSGKDQFKAEVKPSDMGKEVKSENLLPVKQSLMNDALTVTVSNTMENLRHIRQLETLVRAHTLMAVISGHHSPYHQEHCFMAYSCIMLIWQVSLPAAVSFIKTLSKKPPSAETGKPQTPPSKKGKGKKEPKIVLPSPPKEKIKRKVPLDALPGNTEEWASYECPEEVREAFKSDATSCSINRANIVEPMYSLYYLDLLVKELQSISLTHLTVPVLQLAELIASGIVESKSLSDLYHLRLAQICADLKLNNSASYHEKMAGTVFIYEEEQASSRQEIFLKEKMRQAKKTESNEFFHQTQDVSSPVNKSVNANEKIMELDATGKGVSALSFPYLWIAKADVLIQLGFYQPARQLLAEAHKACQEMDDKCTVSKCLYLLAVLANKENNHGQAKILSEEVQQIEADAEFCYKNTLNFIQAVLGEEKDGKEKLACAVLKNTINILKSMISNNSNKKQELMFFIASLKTRKILIQLQLTQNSSEISFGPSQFVIMLLEACDKMSQIEKDFLQCGHQECYTEVMMHQAYIQRMLARHTEDEDRKHYHYLDAYAIVQRAVCVQEELVYNIQSLFTLHELKNISLPVMRTLANMKLSLVELSLEMLELVCMEKHRKELEDDRKGSLCKLVEEFVRSTPDDTSTEQEWITTQQTLGHTILAHLDSLMTLSIGCVDLRAKSLYLIGKCLRLLAVKVDPLTQEIWWYDNTLFQEAPLSAPENTISEEEAEEEESDALFKKVQLSIKQHKKFIKKADTLRKGRIMAQTYVAQAAEVLLQSMNMAITNNIISTLAAASLEMVLCIGRFDPLPSSQYLALHQSCSASMMMKNILLQATFNTSSSQLAALLQLQHHLKEQGAVTSSLLKNIEQRLTDTSKAWENLSIHPQHFNLVNELPSNFTVLILQHSEDRSFLYGSVLERSKSNGGPKVKVVQQDARVKVCRSAVDPDVLSELLEKMRLYKQEMMQLLYKKNYQKNATIKSIHELLQDNRQETYTKAAENISDENEQELSSDFRSIIEAMEDYLKPLLLQLDLFDPKIESGKIKGRDKDEKIPAASNLQATDTGEFVIILADKSLMDLPLEALNILQDEGISSVSRDFSLQLLCSRIRKQEAADQDIKKEGKSAKEPKPKSGQKKKTKEVPITQTPTCLPVEVNQFKYIVDPYHDAKEPEAVSPSYKINQLLEKYSPQFTASWEGVIGSINVPSHADWEKLMNNCSAFLFYGMERFLAHILVDKQLVAMNFTGKKQTSEVKASKTPSPKECQLMILLDHVQTIPSFLRQSKLDIQKSKSYLALERPVETAILLSLIGVRSIMGNQWHTTLEQNAKRLDFLFDKLLAGGKTTGQTIRDLQKFESQNMPAKVEEDLACLDNAKTEAVVSQCSSSVPTNHSSAFNYVLYGLPNLVLM</sequence>
<organism evidence="2 3">
    <name type="scientific">Microcaecilia unicolor</name>
    <dbReference type="NCBI Taxonomy" id="1415580"/>
    <lineage>
        <taxon>Eukaryota</taxon>
        <taxon>Metazoa</taxon>
        <taxon>Chordata</taxon>
        <taxon>Craniata</taxon>
        <taxon>Vertebrata</taxon>
        <taxon>Euteleostomi</taxon>
        <taxon>Amphibia</taxon>
        <taxon>Gymnophiona</taxon>
        <taxon>Siphonopidae</taxon>
        <taxon>Microcaecilia</taxon>
    </lineage>
</organism>
<keyword evidence="3" id="KW-0966">Cell projection</keyword>
<dbReference type="PANTHER" id="PTHR15977">
    <property type="entry name" value="CILIA- AND FLAGELLA-ASSOCIATED PROTEIN 46"/>
    <property type="match status" value="1"/>
</dbReference>
<dbReference type="GO" id="GO:0060294">
    <property type="term" value="P:cilium movement involved in cell motility"/>
    <property type="evidence" value="ECO:0007669"/>
    <property type="project" value="InterPro"/>
</dbReference>
<dbReference type="RefSeq" id="XP_030058854.1">
    <property type="nucleotide sequence ID" value="XM_030202994.1"/>
</dbReference>
<feature type="region of interest" description="Disordered" evidence="1">
    <location>
        <begin position="809"/>
        <end position="829"/>
    </location>
</feature>
<gene>
    <name evidence="3" type="primary">CFAP46</name>
</gene>
<feature type="region of interest" description="Disordered" evidence="1">
    <location>
        <begin position="1292"/>
        <end position="1311"/>
    </location>
</feature>
<feature type="region of interest" description="Disordered" evidence="1">
    <location>
        <begin position="2402"/>
        <end position="2428"/>
    </location>
</feature>
<evidence type="ECO:0000313" key="3">
    <source>
        <dbReference type="RefSeq" id="XP_030058854.1"/>
    </source>
</evidence>
<evidence type="ECO:0000256" key="1">
    <source>
        <dbReference type="SAM" id="MobiDB-lite"/>
    </source>
</evidence>
<feature type="region of interest" description="Disordered" evidence="1">
    <location>
        <begin position="1406"/>
        <end position="1436"/>
    </location>
</feature>